<dbReference type="PANTHER" id="PTHR11802:SF349">
    <property type="entry name" value="SERINE CARBOXYPEPTIDASE-LIKE 46"/>
    <property type="match status" value="1"/>
</dbReference>
<dbReference type="RefSeq" id="XP_016478127.1">
    <property type="nucleotide sequence ID" value="XM_016622641.1"/>
</dbReference>
<keyword evidence="4" id="KW-0378">Hydrolase</keyword>
<organism evidence="5 6">
    <name type="scientific">Nicotiana tabacum</name>
    <name type="common">Common tobacco</name>
    <dbReference type="NCBI Taxonomy" id="4097"/>
    <lineage>
        <taxon>Eukaryota</taxon>
        <taxon>Viridiplantae</taxon>
        <taxon>Streptophyta</taxon>
        <taxon>Embryophyta</taxon>
        <taxon>Tracheophyta</taxon>
        <taxon>Spermatophyta</taxon>
        <taxon>Magnoliopsida</taxon>
        <taxon>eudicotyledons</taxon>
        <taxon>Gunneridae</taxon>
        <taxon>Pentapetalae</taxon>
        <taxon>asterids</taxon>
        <taxon>lamiids</taxon>
        <taxon>Solanales</taxon>
        <taxon>Solanaceae</taxon>
        <taxon>Nicotianoideae</taxon>
        <taxon>Nicotianeae</taxon>
        <taxon>Nicotiana</taxon>
    </lineage>
</organism>
<gene>
    <name evidence="6" type="primary">LOC107799520</name>
</gene>
<dbReference type="Gene3D" id="3.40.50.1820">
    <property type="entry name" value="alpha/beta hydrolase"/>
    <property type="match status" value="1"/>
</dbReference>
<dbReference type="RefSeq" id="XP_016478127.1">
    <property type="nucleotide sequence ID" value="XM_016622641.2"/>
</dbReference>
<dbReference type="Gene3D" id="6.10.250.940">
    <property type="match status" value="1"/>
</dbReference>
<evidence type="ECO:0000256" key="1">
    <source>
        <dbReference type="ARBA" id="ARBA00004613"/>
    </source>
</evidence>
<keyword evidence="4" id="KW-0732">Signal</keyword>
<dbReference type="Pfam" id="PF00450">
    <property type="entry name" value="Peptidase_S10"/>
    <property type="match status" value="1"/>
</dbReference>
<keyword evidence="5" id="KW-1185">Reference proteome</keyword>
<dbReference type="PRINTS" id="PR00724">
    <property type="entry name" value="CRBOXYPTASEC"/>
</dbReference>
<dbReference type="GO" id="GO:0004185">
    <property type="term" value="F:serine-type carboxypeptidase activity"/>
    <property type="evidence" value="ECO:0000318"/>
    <property type="project" value="GO_Central"/>
</dbReference>
<protein>
    <recommendedName>
        <fullName evidence="4">Carboxypeptidase</fullName>
        <ecNumber evidence="4">3.4.16.-</ecNumber>
    </recommendedName>
</protein>
<evidence type="ECO:0000256" key="3">
    <source>
        <dbReference type="ARBA" id="ARBA00022525"/>
    </source>
</evidence>
<dbReference type="GeneID" id="107799520"/>
<feature type="chain" id="PRO_5010006988" description="Carboxypeptidase" evidence="4">
    <location>
        <begin position="21"/>
        <end position="496"/>
    </location>
</feature>
<evidence type="ECO:0000256" key="4">
    <source>
        <dbReference type="RuleBase" id="RU361156"/>
    </source>
</evidence>
<dbReference type="InterPro" id="IPR029058">
    <property type="entry name" value="AB_hydrolase_fold"/>
</dbReference>
<proteinExistence type="inferred from homology"/>
<dbReference type="Gene3D" id="3.40.50.11320">
    <property type="match status" value="1"/>
</dbReference>
<dbReference type="InterPro" id="IPR018202">
    <property type="entry name" value="Ser_caboxypep_ser_AS"/>
</dbReference>
<dbReference type="PANTHER" id="PTHR11802">
    <property type="entry name" value="SERINE PROTEASE FAMILY S10 SERINE CARBOXYPEPTIDASE"/>
    <property type="match status" value="1"/>
</dbReference>
<dbReference type="Proteomes" id="UP000790787">
    <property type="component" value="Chromosome 18"/>
</dbReference>
<comment type="subcellular location">
    <subcellularLocation>
        <location evidence="1">Secreted</location>
    </subcellularLocation>
</comment>
<comment type="similarity">
    <text evidence="2 4">Belongs to the peptidase S10 family.</text>
</comment>
<dbReference type="PROSITE" id="PS00131">
    <property type="entry name" value="CARBOXYPEPT_SER_SER"/>
    <property type="match status" value="1"/>
</dbReference>
<dbReference type="GO" id="GO:0005576">
    <property type="term" value="C:extracellular region"/>
    <property type="evidence" value="ECO:0007669"/>
    <property type="project" value="UniProtKB-SubCell"/>
</dbReference>
<dbReference type="OrthoDB" id="443318at2759"/>
<evidence type="ECO:0000256" key="2">
    <source>
        <dbReference type="ARBA" id="ARBA00009431"/>
    </source>
</evidence>
<name>A0A1S4AN25_TOBAC</name>
<dbReference type="PaxDb" id="4097-A0A1S4AN25"/>
<reference evidence="5" key="1">
    <citation type="journal article" date="2014" name="Nat. Commun.">
        <title>The tobacco genome sequence and its comparison with those of tomato and potato.</title>
        <authorList>
            <person name="Sierro N."/>
            <person name="Battey J.N."/>
            <person name="Ouadi S."/>
            <person name="Bakaher N."/>
            <person name="Bovet L."/>
            <person name="Willig A."/>
            <person name="Goepfert S."/>
            <person name="Peitsch M.C."/>
            <person name="Ivanov N.V."/>
        </authorList>
    </citation>
    <scope>NUCLEOTIDE SEQUENCE [LARGE SCALE GENOMIC DNA]</scope>
</reference>
<dbReference type="KEGG" id="nta:107799520"/>
<dbReference type="EC" id="3.4.16.-" evidence="4"/>
<feature type="signal peptide" evidence="4">
    <location>
        <begin position="1"/>
        <end position="20"/>
    </location>
</feature>
<sequence length="496" mass="55526">MVPWFYVITIFSSFFYYKSSAELITSLPGQPPNIFFKQYSGYIVTNSQHGRALFYYFVEADSENAASLPLTLWLNGGPGCSSVGFGAFMEHGPFQPGIDGNLMKNKYSWNLVSNMLYVESPIGVGFSYSNTSSDYINWDDMATAKENLQFILNWFKKFPQYRNSDVYLAGESYAGHYIPQLTILLLDYNRKPNVEPINLKSIALGNPLLDLEISVKSAQYLWSHGAISDELLTMKRTICNETRFLLESIHNNLSNECKKVSELTDEEMGSDIDMGDLLAPTCVSSGTAKQLGALATIHGKFVKKAVGEVADPCLTDRINLYLNKPEVQKALHANTTYLPYAWDFCLGNLHYRREDLAVNTIPLLSNILKENIQVLLFSGDQDSKIPLTQTRKIAKLLARDVKLVALDKYGSWYDGLQIGGWSQSFGGLREGKNITYLTFARVRGAAHEVPYTSPSQALTLFRAFLRGHPPPPRNSTARAPTTTTTQWNLTSRVWGG</sequence>
<evidence type="ECO:0000313" key="5">
    <source>
        <dbReference type="Proteomes" id="UP000790787"/>
    </source>
</evidence>
<dbReference type="SUPFAM" id="SSF53474">
    <property type="entry name" value="alpha/beta-Hydrolases"/>
    <property type="match status" value="1"/>
</dbReference>
<dbReference type="STRING" id="4097.A0A1S4AN25"/>
<keyword evidence="4" id="KW-0121">Carboxypeptidase</keyword>
<dbReference type="InterPro" id="IPR001563">
    <property type="entry name" value="Peptidase_S10"/>
</dbReference>
<evidence type="ECO:0000313" key="6">
    <source>
        <dbReference type="RefSeq" id="XP_016478127.1"/>
    </source>
</evidence>
<keyword evidence="3" id="KW-0964">Secreted</keyword>
<dbReference type="FunFam" id="3.40.50.1820:FF:000211">
    <property type="entry name" value="Carboxypeptidase"/>
    <property type="match status" value="1"/>
</dbReference>
<keyword evidence="4" id="KW-0645">Protease</keyword>
<accession>A0A1S4AN25</accession>
<dbReference type="GO" id="GO:0006508">
    <property type="term" value="P:proteolysis"/>
    <property type="evidence" value="ECO:0007669"/>
    <property type="project" value="UniProtKB-KW"/>
</dbReference>
<dbReference type="AlphaFoldDB" id="A0A1S4AN25"/>
<dbReference type="OMA" id="WDFCLGN"/>
<reference evidence="6" key="2">
    <citation type="submission" date="2025-08" db="UniProtKB">
        <authorList>
            <consortium name="RefSeq"/>
        </authorList>
    </citation>
    <scope>IDENTIFICATION</scope>
    <source>
        <tissue evidence="6">Leaf</tissue>
    </source>
</reference>